<name>A0A8J7TKV4_9BACT</name>
<dbReference type="Proteomes" id="UP000664277">
    <property type="component" value="Unassembled WGS sequence"/>
</dbReference>
<reference evidence="3" key="1">
    <citation type="submission" date="2021-02" db="EMBL/GenBank/DDBJ databases">
        <title>Genome-Resolved Metagenomics of a Microbial Community Performing Photosynthetic Biological Nutrient Removal.</title>
        <authorList>
            <person name="Mcdaniel E.A."/>
        </authorList>
    </citation>
    <scope>NUCLEOTIDE SEQUENCE</scope>
    <source>
        <strain evidence="3">UWPOB_OBS1</strain>
    </source>
</reference>
<feature type="domain" description="NAD-dependent epimerase/dehydratase" evidence="2">
    <location>
        <begin position="4"/>
        <end position="221"/>
    </location>
</feature>
<dbReference type="AlphaFoldDB" id="A0A8J7TKV4"/>
<evidence type="ECO:0000256" key="1">
    <source>
        <dbReference type="ARBA" id="ARBA00007637"/>
    </source>
</evidence>
<organism evidence="3 4">
    <name type="scientific">Candidatus Obscuribacter phosphatis</name>
    <dbReference type="NCBI Taxonomy" id="1906157"/>
    <lineage>
        <taxon>Bacteria</taxon>
        <taxon>Bacillati</taxon>
        <taxon>Candidatus Melainabacteria</taxon>
        <taxon>Candidatus Obscuribacterales</taxon>
        <taxon>Candidatus Obscuribacteraceae</taxon>
        <taxon>Candidatus Obscuribacter</taxon>
    </lineage>
</organism>
<protein>
    <submittedName>
        <fullName evidence="3">NAD-dependent epimerase/dehydratase family protein</fullName>
    </submittedName>
</protein>
<evidence type="ECO:0000313" key="3">
    <source>
        <dbReference type="EMBL" id="MBN8660370.1"/>
    </source>
</evidence>
<comment type="similarity">
    <text evidence="1">Belongs to the NAD(P)-dependent epimerase/dehydratase family.</text>
</comment>
<gene>
    <name evidence="3" type="ORF">J0M35_08420</name>
</gene>
<dbReference type="Gene3D" id="3.40.50.720">
    <property type="entry name" value="NAD(P)-binding Rossmann-like Domain"/>
    <property type="match status" value="1"/>
</dbReference>
<proteinExistence type="inferred from homology"/>
<sequence length="343" mass="38437">MRHLVTGGSGFLGNLIAQHLVERGEEVRILDIWEDPDRPKQAQFIRCDVLDRENVAKAVKGVNVVHHTAALVPVTKAGDMFRKVNVEGTGIVAEEAARAEVDSFIYLSSSAIYGITKSPVDAAVTPRPAEEYGQTKLDGEMKAKSVSEKTGMPLISIRPRTIIDKGRLGIFQVLFDWIKNDINVYTLGDGSNRIQFLHAQDLINCYMLLNDLKRPGFYNVGTDRYASLNENLGNLIKHAGSKSKVRHLPKDLAKTSLLMLDKLNLSPLAPWHYLSYGEDFFFDVNHLKELGWKPKYSNDEMLCESYDSFTANYEQSMKGKAGSAHRKPLQQKVLGLLKLVSRF</sequence>
<dbReference type="SUPFAM" id="SSF51735">
    <property type="entry name" value="NAD(P)-binding Rossmann-fold domains"/>
    <property type="match status" value="1"/>
</dbReference>
<dbReference type="PANTHER" id="PTHR43000">
    <property type="entry name" value="DTDP-D-GLUCOSE 4,6-DEHYDRATASE-RELATED"/>
    <property type="match status" value="1"/>
</dbReference>
<evidence type="ECO:0000313" key="4">
    <source>
        <dbReference type="Proteomes" id="UP000664277"/>
    </source>
</evidence>
<accession>A0A8J7TKV4</accession>
<evidence type="ECO:0000259" key="2">
    <source>
        <dbReference type="Pfam" id="PF01370"/>
    </source>
</evidence>
<dbReference type="Pfam" id="PF01370">
    <property type="entry name" value="Epimerase"/>
    <property type="match status" value="1"/>
</dbReference>
<dbReference type="EMBL" id="JAFLCK010000009">
    <property type="protein sequence ID" value="MBN8660370.1"/>
    <property type="molecule type" value="Genomic_DNA"/>
</dbReference>
<dbReference type="InterPro" id="IPR036291">
    <property type="entry name" value="NAD(P)-bd_dom_sf"/>
</dbReference>
<dbReference type="InterPro" id="IPR001509">
    <property type="entry name" value="Epimerase_deHydtase"/>
</dbReference>
<comment type="caution">
    <text evidence="3">The sequence shown here is derived from an EMBL/GenBank/DDBJ whole genome shotgun (WGS) entry which is preliminary data.</text>
</comment>